<keyword evidence="6 10" id="KW-1133">Transmembrane helix</keyword>
<evidence type="ECO:0008006" key="13">
    <source>
        <dbReference type="Google" id="ProtNLM"/>
    </source>
</evidence>
<dbReference type="EnsemblMetazoa" id="XM_019899834.1">
    <property type="protein sequence ID" value="XP_019755393.1"/>
    <property type="gene ID" value="LOC109534238"/>
</dbReference>
<keyword evidence="4 10" id="KW-0812">Transmembrane</keyword>
<evidence type="ECO:0000256" key="3">
    <source>
        <dbReference type="ARBA" id="ARBA00022606"/>
    </source>
</evidence>
<feature type="transmembrane region" description="Helical" evidence="10">
    <location>
        <begin position="202"/>
        <end position="222"/>
    </location>
</feature>
<feature type="transmembrane region" description="Helical" evidence="10">
    <location>
        <begin position="135"/>
        <end position="152"/>
    </location>
</feature>
<keyword evidence="7 10" id="KW-0472">Membrane</keyword>
<evidence type="ECO:0000256" key="6">
    <source>
        <dbReference type="ARBA" id="ARBA00022989"/>
    </source>
</evidence>
<evidence type="ECO:0000256" key="8">
    <source>
        <dbReference type="ARBA" id="ARBA00023170"/>
    </source>
</evidence>
<accession>A0AAR5P2N4</accession>
<dbReference type="InterPro" id="IPR004117">
    <property type="entry name" value="7tm6_olfct_rcpt"/>
</dbReference>
<evidence type="ECO:0000256" key="4">
    <source>
        <dbReference type="ARBA" id="ARBA00022692"/>
    </source>
</evidence>
<evidence type="ECO:0000256" key="10">
    <source>
        <dbReference type="SAM" id="Phobius"/>
    </source>
</evidence>
<keyword evidence="12" id="KW-1185">Reference proteome</keyword>
<comment type="subcellular location">
    <subcellularLocation>
        <location evidence="1">Cell membrane</location>
        <topology evidence="1">Multi-pass membrane protein</topology>
    </subcellularLocation>
</comment>
<feature type="transmembrane region" description="Helical" evidence="10">
    <location>
        <begin position="73"/>
        <end position="95"/>
    </location>
</feature>
<dbReference type="PANTHER" id="PTHR21137:SF3">
    <property type="entry name" value="ODORANT RECEPTOR 30A-RELATED"/>
    <property type="match status" value="1"/>
</dbReference>
<keyword evidence="9" id="KW-0807">Transducer</keyword>
<evidence type="ECO:0000256" key="1">
    <source>
        <dbReference type="ARBA" id="ARBA00004651"/>
    </source>
</evidence>
<name>A0AAR5P2N4_DENPD</name>
<dbReference type="GO" id="GO:0004984">
    <property type="term" value="F:olfactory receptor activity"/>
    <property type="evidence" value="ECO:0007669"/>
    <property type="project" value="InterPro"/>
</dbReference>
<evidence type="ECO:0000256" key="5">
    <source>
        <dbReference type="ARBA" id="ARBA00022725"/>
    </source>
</evidence>
<dbReference type="AlphaFoldDB" id="A0AAR5P2N4"/>
<evidence type="ECO:0000256" key="9">
    <source>
        <dbReference type="ARBA" id="ARBA00023224"/>
    </source>
</evidence>
<dbReference type="PANTHER" id="PTHR21137">
    <property type="entry name" value="ODORANT RECEPTOR"/>
    <property type="match status" value="1"/>
</dbReference>
<evidence type="ECO:0000313" key="12">
    <source>
        <dbReference type="Proteomes" id="UP000019118"/>
    </source>
</evidence>
<dbReference type="GO" id="GO:0005886">
    <property type="term" value="C:plasma membrane"/>
    <property type="evidence" value="ECO:0007669"/>
    <property type="project" value="UniProtKB-SubCell"/>
</dbReference>
<reference evidence="11" key="2">
    <citation type="submission" date="2024-08" db="UniProtKB">
        <authorList>
            <consortium name="EnsemblMetazoa"/>
        </authorList>
    </citation>
    <scope>IDENTIFICATION</scope>
</reference>
<feature type="transmembrane region" description="Helical" evidence="10">
    <location>
        <begin position="36"/>
        <end position="53"/>
    </location>
</feature>
<evidence type="ECO:0000313" key="11">
    <source>
        <dbReference type="EnsemblMetazoa" id="XP_019755393.1"/>
    </source>
</evidence>
<evidence type="ECO:0000256" key="2">
    <source>
        <dbReference type="ARBA" id="ARBA00022475"/>
    </source>
</evidence>
<keyword evidence="8" id="KW-0675">Receptor</keyword>
<dbReference type="Proteomes" id="UP000019118">
    <property type="component" value="Unassembled WGS sequence"/>
</dbReference>
<dbReference type="Pfam" id="PF02949">
    <property type="entry name" value="7tm_6"/>
    <property type="match status" value="1"/>
</dbReference>
<proteinExistence type="predicted"/>
<dbReference type="GO" id="GO:0005549">
    <property type="term" value="F:odorant binding"/>
    <property type="evidence" value="ECO:0007669"/>
    <property type="project" value="InterPro"/>
</dbReference>
<evidence type="ECO:0000256" key="7">
    <source>
        <dbReference type="ARBA" id="ARBA00023136"/>
    </source>
</evidence>
<sequence length="258" mass="30082">IYPKCRLIQISMIRSSLVGTFPWQFMFQDNRTFKNMYALFSKLMLGYFTLVVFTEQLELLILFTDADVMTNTIFTNLSVTFLYTITLAKQLIMMLNSSFRATIKQIIETENSNSPIEDDEVIKIELKIVRRSDKIVKYYGSLLVVLSMLYLVKPMLMTPIIVSIGNTTTVMRYLPISSWLPFDKQEHYPYAYIWQVLNVLQGATYVTSTDILMFNLIVFPAVQLRKLQHLLKNFAHYKEKVKTLYNIADDEQVAKITL</sequence>
<keyword evidence="5" id="KW-0552">Olfaction</keyword>
<keyword evidence="3" id="KW-0716">Sensory transduction</keyword>
<protein>
    <recommendedName>
        <fullName evidence="13">Odorant receptor</fullName>
    </recommendedName>
</protein>
<dbReference type="GO" id="GO:0007165">
    <property type="term" value="P:signal transduction"/>
    <property type="evidence" value="ECO:0007669"/>
    <property type="project" value="UniProtKB-KW"/>
</dbReference>
<organism evidence="11 12">
    <name type="scientific">Dendroctonus ponderosae</name>
    <name type="common">Mountain pine beetle</name>
    <dbReference type="NCBI Taxonomy" id="77166"/>
    <lineage>
        <taxon>Eukaryota</taxon>
        <taxon>Metazoa</taxon>
        <taxon>Ecdysozoa</taxon>
        <taxon>Arthropoda</taxon>
        <taxon>Hexapoda</taxon>
        <taxon>Insecta</taxon>
        <taxon>Pterygota</taxon>
        <taxon>Neoptera</taxon>
        <taxon>Endopterygota</taxon>
        <taxon>Coleoptera</taxon>
        <taxon>Polyphaga</taxon>
        <taxon>Cucujiformia</taxon>
        <taxon>Curculionidae</taxon>
        <taxon>Scolytinae</taxon>
        <taxon>Dendroctonus</taxon>
    </lineage>
</organism>
<reference evidence="12" key="1">
    <citation type="journal article" date="2013" name="Genome Biol.">
        <title>Draft genome of the mountain pine beetle, Dendroctonus ponderosae Hopkins, a major forest pest.</title>
        <authorList>
            <person name="Keeling C.I."/>
            <person name="Yuen M.M."/>
            <person name="Liao N.Y."/>
            <person name="Docking T.R."/>
            <person name="Chan S.K."/>
            <person name="Taylor G.A."/>
            <person name="Palmquist D.L."/>
            <person name="Jackman S.D."/>
            <person name="Nguyen A."/>
            <person name="Li M."/>
            <person name="Henderson H."/>
            <person name="Janes J.K."/>
            <person name="Zhao Y."/>
            <person name="Pandoh P."/>
            <person name="Moore R."/>
            <person name="Sperling F.A."/>
            <person name="Huber D.P."/>
            <person name="Birol I."/>
            <person name="Jones S.J."/>
            <person name="Bohlmann J."/>
        </authorList>
    </citation>
    <scope>NUCLEOTIDE SEQUENCE</scope>
</reference>
<keyword evidence="2" id="KW-1003">Cell membrane</keyword>